<dbReference type="PANTHER" id="PTHR24104">
    <property type="entry name" value="E3 UBIQUITIN-PROTEIN LIGASE NHLRC1-RELATED"/>
    <property type="match status" value="1"/>
</dbReference>
<evidence type="ECO:0008006" key="4">
    <source>
        <dbReference type="Google" id="ProtNLM"/>
    </source>
</evidence>
<dbReference type="CDD" id="cd05819">
    <property type="entry name" value="NHL"/>
    <property type="match status" value="1"/>
</dbReference>
<dbReference type="GO" id="GO:0043161">
    <property type="term" value="P:proteasome-mediated ubiquitin-dependent protein catabolic process"/>
    <property type="evidence" value="ECO:0007669"/>
    <property type="project" value="TreeGrafter"/>
</dbReference>
<evidence type="ECO:0000256" key="1">
    <source>
        <dbReference type="ARBA" id="ARBA00022737"/>
    </source>
</evidence>
<dbReference type="EnsemblMetazoa" id="Aqu2.1.31464_001">
    <property type="protein sequence ID" value="Aqu2.1.31464_001"/>
    <property type="gene ID" value="Aqu2.1.31464"/>
</dbReference>
<proteinExistence type="predicted"/>
<dbReference type="AlphaFoldDB" id="A0A1X7UVB4"/>
<keyword evidence="1" id="KW-0677">Repeat</keyword>
<accession>A0A1X7UVB4</accession>
<dbReference type="InterPro" id="IPR001258">
    <property type="entry name" value="NHL_repeat"/>
</dbReference>
<dbReference type="PANTHER" id="PTHR24104:SF25">
    <property type="entry name" value="PROTEIN LIN-41"/>
    <property type="match status" value="1"/>
</dbReference>
<sequence length="179" mass="19144">MDREGKKIKSFGGGSGNGDAKFSKPCGIAVTKDKFLLVSDNHKIQKVSMDGMSLASVGKKGTRSMQFNCHDSIAISPTSRLVYVVDNKNDHVQVFNPDLTFSHAFGSKGSGNGQFQSPHGIAFDIQGFVYITNKDNHRVQKFSQDGGFVAHFGSRKSGPGQLESPVGIAIDTGATGLVY</sequence>
<dbReference type="InParanoid" id="A0A1X7UVB4"/>
<dbReference type="SUPFAM" id="SSF63825">
    <property type="entry name" value="YWTD domain"/>
    <property type="match status" value="1"/>
</dbReference>
<name>A0A1X7UVB4_AMPQE</name>
<dbReference type="GO" id="GO:0000209">
    <property type="term" value="P:protein polyubiquitination"/>
    <property type="evidence" value="ECO:0007669"/>
    <property type="project" value="TreeGrafter"/>
</dbReference>
<protein>
    <recommendedName>
        <fullName evidence="4">SMP-30/Gluconolactonase/LRE-like region domain-containing protein</fullName>
    </recommendedName>
</protein>
<dbReference type="STRING" id="400682.A0A1X7UVB4"/>
<feature type="repeat" description="NHL" evidence="2">
    <location>
        <begin position="54"/>
        <end position="98"/>
    </location>
</feature>
<dbReference type="InterPro" id="IPR011042">
    <property type="entry name" value="6-blade_b-propeller_TolB-like"/>
</dbReference>
<feature type="repeat" description="NHL" evidence="2">
    <location>
        <begin position="102"/>
        <end position="145"/>
    </location>
</feature>
<dbReference type="InterPro" id="IPR050952">
    <property type="entry name" value="TRIM-NHL_E3_ligases"/>
</dbReference>
<dbReference type="Gene3D" id="2.120.10.30">
    <property type="entry name" value="TolB, C-terminal domain"/>
    <property type="match status" value="2"/>
</dbReference>
<evidence type="ECO:0000313" key="3">
    <source>
        <dbReference type="EnsemblMetazoa" id="Aqu2.1.31464_001"/>
    </source>
</evidence>
<dbReference type="Pfam" id="PF01436">
    <property type="entry name" value="NHL"/>
    <property type="match status" value="1"/>
</dbReference>
<dbReference type="GO" id="GO:0061630">
    <property type="term" value="F:ubiquitin protein ligase activity"/>
    <property type="evidence" value="ECO:0007669"/>
    <property type="project" value="TreeGrafter"/>
</dbReference>
<reference evidence="3" key="1">
    <citation type="submission" date="2017-05" db="UniProtKB">
        <authorList>
            <consortium name="EnsemblMetazoa"/>
        </authorList>
    </citation>
    <scope>IDENTIFICATION</scope>
</reference>
<evidence type="ECO:0000256" key="2">
    <source>
        <dbReference type="PROSITE-ProRule" id="PRU00504"/>
    </source>
</evidence>
<dbReference type="GO" id="GO:0008270">
    <property type="term" value="F:zinc ion binding"/>
    <property type="evidence" value="ECO:0007669"/>
    <property type="project" value="UniProtKB-KW"/>
</dbReference>
<dbReference type="eggNOG" id="KOG2177">
    <property type="taxonomic scope" value="Eukaryota"/>
</dbReference>
<dbReference type="PROSITE" id="PS51125">
    <property type="entry name" value="NHL"/>
    <property type="match status" value="2"/>
</dbReference>
<organism evidence="3">
    <name type="scientific">Amphimedon queenslandica</name>
    <name type="common">Sponge</name>
    <dbReference type="NCBI Taxonomy" id="400682"/>
    <lineage>
        <taxon>Eukaryota</taxon>
        <taxon>Metazoa</taxon>
        <taxon>Porifera</taxon>
        <taxon>Demospongiae</taxon>
        <taxon>Heteroscleromorpha</taxon>
        <taxon>Haplosclerida</taxon>
        <taxon>Niphatidae</taxon>
        <taxon>Amphimedon</taxon>
    </lineage>
</organism>